<gene>
    <name evidence="1" type="ORF">DFR28_101227</name>
</gene>
<dbReference type="Pfam" id="PF06080">
    <property type="entry name" value="DUF938"/>
    <property type="match status" value="1"/>
</dbReference>
<protein>
    <submittedName>
        <fullName evidence="1">Uncharacterized protein DUF938</fullName>
    </submittedName>
</protein>
<sequence length="204" mass="22373">MTILLPFSAACERNKDAILDVISSVLDEVDHVLEIGTGTAQHALHFAQAKPHLEWQTSDCDAYLDGIRAQLLNAKVENIRLPLGLNVNQTVWVEAGLRFPLIYTANTLHIMAWTEVEALFAGLPTVSADGAYFIVYGPFKYHGRFTSESNAQFDQSLRGRGQGSGIRDVEAVVGLADQAGFGLLRDVSMPANNQCLVFRRRADA</sequence>
<dbReference type="Proteomes" id="UP000253083">
    <property type="component" value="Unassembled WGS sequence"/>
</dbReference>
<comment type="caution">
    <text evidence="1">The sequence shown here is derived from an EMBL/GenBank/DDBJ whole genome shotgun (WGS) entry which is preliminary data.</text>
</comment>
<dbReference type="PANTHER" id="PTHR20974:SF0">
    <property type="entry name" value="UPF0585 PROTEIN CG18661"/>
    <property type="match status" value="1"/>
</dbReference>
<dbReference type="InterPro" id="IPR029063">
    <property type="entry name" value="SAM-dependent_MTases_sf"/>
</dbReference>
<dbReference type="Gene3D" id="3.40.50.150">
    <property type="entry name" value="Vaccinia Virus protein VP39"/>
    <property type="match status" value="1"/>
</dbReference>
<dbReference type="SUPFAM" id="SSF53335">
    <property type="entry name" value="S-adenosyl-L-methionine-dependent methyltransferases"/>
    <property type="match status" value="1"/>
</dbReference>
<evidence type="ECO:0000313" key="2">
    <source>
        <dbReference type="Proteomes" id="UP000253083"/>
    </source>
</evidence>
<dbReference type="PANTHER" id="PTHR20974">
    <property type="entry name" value="UPF0585 PROTEIN CG18661"/>
    <property type="match status" value="1"/>
</dbReference>
<dbReference type="EMBL" id="QNRT01000001">
    <property type="protein sequence ID" value="RBP52843.1"/>
    <property type="molecule type" value="Genomic_DNA"/>
</dbReference>
<name>A0A395JNG6_9GAMM</name>
<proteinExistence type="predicted"/>
<dbReference type="RefSeq" id="WP_211316801.1">
    <property type="nucleotide sequence ID" value="NZ_QNRT01000001.1"/>
</dbReference>
<dbReference type="InParanoid" id="A0A395JNG6"/>
<evidence type="ECO:0000313" key="1">
    <source>
        <dbReference type="EMBL" id="RBP52843.1"/>
    </source>
</evidence>
<dbReference type="InterPro" id="IPR010342">
    <property type="entry name" value="DUF938"/>
</dbReference>
<organism evidence="1 2">
    <name type="scientific">Arenicella xantha</name>
    <dbReference type="NCBI Taxonomy" id="644221"/>
    <lineage>
        <taxon>Bacteria</taxon>
        <taxon>Pseudomonadati</taxon>
        <taxon>Pseudomonadota</taxon>
        <taxon>Gammaproteobacteria</taxon>
        <taxon>Arenicellales</taxon>
        <taxon>Arenicellaceae</taxon>
        <taxon>Arenicella</taxon>
    </lineage>
</organism>
<dbReference type="AlphaFoldDB" id="A0A395JNG6"/>
<reference evidence="1 2" key="1">
    <citation type="submission" date="2018-06" db="EMBL/GenBank/DDBJ databases">
        <title>Genomic Encyclopedia of Type Strains, Phase IV (KMG-IV): sequencing the most valuable type-strain genomes for metagenomic binning, comparative biology and taxonomic classification.</title>
        <authorList>
            <person name="Goeker M."/>
        </authorList>
    </citation>
    <scope>NUCLEOTIDE SEQUENCE [LARGE SCALE GENOMIC DNA]</scope>
    <source>
        <strain evidence="1 2">DSM 24032</strain>
    </source>
</reference>
<keyword evidence="2" id="KW-1185">Reference proteome</keyword>
<accession>A0A395JNG6</accession>